<evidence type="ECO:0000256" key="1">
    <source>
        <dbReference type="ARBA" id="ARBA00022723"/>
    </source>
</evidence>
<keyword evidence="3" id="KW-0862">Zinc</keyword>
<organism evidence="6 7">
    <name type="scientific">Castilleja foliolosa</name>
    <dbReference type="NCBI Taxonomy" id="1961234"/>
    <lineage>
        <taxon>Eukaryota</taxon>
        <taxon>Viridiplantae</taxon>
        <taxon>Streptophyta</taxon>
        <taxon>Embryophyta</taxon>
        <taxon>Tracheophyta</taxon>
        <taxon>Spermatophyta</taxon>
        <taxon>Magnoliopsida</taxon>
        <taxon>eudicotyledons</taxon>
        <taxon>Gunneridae</taxon>
        <taxon>Pentapetalae</taxon>
        <taxon>asterids</taxon>
        <taxon>lamiids</taxon>
        <taxon>Lamiales</taxon>
        <taxon>Orobanchaceae</taxon>
        <taxon>Pedicularideae</taxon>
        <taxon>Castillejinae</taxon>
        <taxon>Castilleja</taxon>
    </lineage>
</organism>
<feature type="domain" description="RanBP2-type" evidence="5">
    <location>
        <begin position="112"/>
        <end position="143"/>
    </location>
</feature>
<dbReference type="PANTHER" id="PTHR23111">
    <property type="entry name" value="ZINC FINGER PROTEIN"/>
    <property type="match status" value="1"/>
</dbReference>
<dbReference type="SMART" id="SM00547">
    <property type="entry name" value="ZnF_RBZ"/>
    <property type="match status" value="3"/>
</dbReference>
<dbReference type="PROSITE" id="PS01358">
    <property type="entry name" value="ZF_RANBP2_1"/>
    <property type="match status" value="3"/>
</dbReference>
<reference evidence="7" key="1">
    <citation type="journal article" date="2024" name="IScience">
        <title>Strigolactones Initiate the Formation of Haustorium-like Structures in Castilleja.</title>
        <authorList>
            <person name="Buerger M."/>
            <person name="Peterson D."/>
            <person name="Chory J."/>
        </authorList>
    </citation>
    <scope>NUCLEOTIDE SEQUENCE [LARGE SCALE GENOMIC DNA]</scope>
</reference>
<evidence type="ECO:0000256" key="4">
    <source>
        <dbReference type="PROSITE-ProRule" id="PRU00322"/>
    </source>
</evidence>
<evidence type="ECO:0000256" key="3">
    <source>
        <dbReference type="ARBA" id="ARBA00022833"/>
    </source>
</evidence>
<dbReference type="Proteomes" id="UP001632038">
    <property type="component" value="Unassembled WGS sequence"/>
</dbReference>
<keyword evidence="2 4" id="KW-0863">Zinc-finger</keyword>
<protein>
    <recommendedName>
        <fullName evidence="5">RanBP2-type domain-containing protein</fullName>
    </recommendedName>
</protein>
<sequence length="158" mass="17492">MSCRQGDWMCGTCHHINFQKRDLCQRCACPKYTNYNGSSADIMMSSSGGQNASQVVLAGDWYCGVQNCGAHNYASRNSCYKCCASKDYYGYGAAGIMQAYSGYACDAIPGWKNGDWICNRLGCGMHNYASRMECLKCHTPRDFVSDDLKTLKAIKNCI</sequence>
<dbReference type="InterPro" id="IPR001876">
    <property type="entry name" value="Znf_RanBP2"/>
</dbReference>
<evidence type="ECO:0000259" key="5">
    <source>
        <dbReference type="PROSITE" id="PS50199"/>
    </source>
</evidence>
<dbReference type="EMBL" id="JAVIJP010000018">
    <property type="protein sequence ID" value="KAL3639501.1"/>
    <property type="molecule type" value="Genomic_DNA"/>
</dbReference>
<dbReference type="GO" id="GO:0008270">
    <property type="term" value="F:zinc ion binding"/>
    <property type="evidence" value="ECO:0007669"/>
    <property type="project" value="UniProtKB-KW"/>
</dbReference>
<comment type="caution">
    <text evidence="6">The sequence shown here is derived from an EMBL/GenBank/DDBJ whole genome shotgun (WGS) entry which is preliminary data.</text>
</comment>
<dbReference type="AlphaFoldDB" id="A0ABD3DAZ7"/>
<proteinExistence type="predicted"/>
<evidence type="ECO:0000313" key="6">
    <source>
        <dbReference type="EMBL" id="KAL3639501.1"/>
    </source>
</evidence>
<dbReference type="Gene3D" id="4.10.1060.10">
    <property type="entry name" value="Zinc finger, RanBP2-type"/>
    <property type="match status" value="3"/>
</dbReference>
<accession>A0ABD3DAZ7</accession>
<keyword evidence="7" id="KW-1185">Reference proteome</keyword>
<evidence type="ECO:0000256" key="2">
    <source>
        <dbReference type="ARBA" id="ARBA00022771"/>
    </source>
</evidence>
<feature type="domain" description="RanBP2-type" evidence="5">
    <location>
        <begin position="57"/>
        <end position="88"/>
    </location>
</feature>
<evidence type="ECO:0000313" key="7">
    <source>
        <dbReference type="Proteomes" id="UP001632038"/>
    </source>
</evidence>
<keyword evidence="1" id="KW-0479">Metal-binding</keyword>
<dbReference type="InterPro" id="IPR036443">
    <property type="entry name" value="Znf_RanBP2_sf"/>
</dbReference>
<dbReference type="SUPFAM" id="SSF90209">
    <property type="entry name" value="Ran binding protein zinc finger-like"/>
    <property type="match status" value="3"/>
</dbReference>
<dbReference type="PROSITE" id="PS50199">
    <property type="entry name" value="ZF_RANBP2_2"/>
    <property type="match status" value="3"/>
</dbReference>
<dbReference type="Pfam" id="PF00641">
    <property type="entry name" value="Zn_ribbon_RanBP"/>
    <property type="match status" value="1"/>
</dbReference>
<feature type="domain" description="RanBP2-type" evidence="5">
    <location>
        <begin position="4"/>
        <end position="33"/>
    </location>
</feature>
<dbReference type="PANTHER" id="PTHR23111:SF41">
    <property type="entry name" value="ZINC FINGER RAN-BINDING DOMAIN-CONTAINING PROTEIN 2-LIKE"/>
    <property type="match status" value="1"/>
</dbReference>
<gene>
    <name evidence="6" type="ORF">CASFOL_017408</name>
</gene>
<name>A0ABD3DAZ7_9LAMI</name>